<dbReference type="AlphaFoldDB" id="A0A0R2HKR1"/>
<gene>
    <name evidence="1" type="ORF">IV49_GL000628</name>
</gene>
<evidence type="ECO:0000313" key="1">
    <source>
        <dbReference type="EMBL" id="KRN49837.1"/>
    </source>
</evidence>
<keyword evidence="2" id="KW-1185">Reference proteome</keyword>
<accession>A0A0R2HKR1</accession>
<dbReference type="RefSeq" id="WP_029071247.1">
    <property type="nucleotide sequence ID" value="NZ_JNKN01000023.1"/>
</dbReference>
<protein>
    <submittedName>
        <fullName evidence="1">Uncharacterized protein</fullName>
    </submittedName>
</protein>
<dbReference type="Proteomes" id="UP000051841">
    <property type="component" value="Unassembled WGS sequence"/>
</dbReference>
<comment type="caution">
    <text evidence="1">The sequence shown here is derived from an EMBL/GenBank/DDBJ whole genome shotgun (WGS) entry which is preliminary data.</text>
</comment>
<name>A0A0R2HKR1_9FIRM</name>
<dbReference type="PATRIC" id="fig|1410657.5.peg.654"/>
<dbReference type="EMBL" id="JQBL01000019">
    <property type="protein sequence ID" value="KRN49837.1"/>
    <property type="molecule type" value="Genomic_DNA"/>
</dbReference>
<organism evidence="1 2">
    <name type="scientific">Kandleria vitulina DSM 20405</name>
    <dbReference type="NCBI Taxonomy" id="1410657"/>
    <lineage>
        <taxon>Bacteria</taxon>
        <taxon>Bacillati</taxon>
        <taxon>Bacillota</taxon>
        <taxon>Erysipelotrichia</taxon>
        <taxon>Erysipelotrichales</taxon>
        <taxon>Coprobacillaceae</taxon>
        <taxon>Kandleria</taxon>
    </lineage>
</organism>
<evidence type="ECO:0000313" key="2">
    <source>
        <dbReference type="Proteomes" id="UP000051841"/>
    </source>
</evidence>
<sequence>MELFDKESLYEIKKATTTQYYVPAELFDGMQYKLVRLEVKWAYVACLNVMIKHAQYDKKNLAFIKDDSPAIIESLKVLANKTVDREKIAGYLSEMEDEKLIVRDGKNIYLRKIVSIF</sequence>
<reference evidence="1 2" key="1">
    <citation type="journal article" date="2015" name="Genome Announc.">
        <title>Expanding the biotechnology potential of lactobacilli through comparative genomics of 213 strains and associated genera.</title>
        <authorList>
            <person name="Sun Z."/>
            <person name="Harris H.M."/>
            <person name="McCann A."/>
            <person name="Guo C."/>
            <person name="Argimon S."/>
            <person name="Zhang W."/>
            <person name="Yang X."/>
            <person name="Jeffery I.B."/>
            <person name="Cooney J.C."/>
            <person name="Kagawa T.F."/>
            <person name="Liu W."/>
            <person name="Song Y."/>
            <person name="Salvetti E."/>
            <person name="Wrobel A."/>
            <person name="Rasinkangas P."/>
            <person name="Parkhill J."/>
            <person name="Rea M.C."/>
            <person name="O'Sullivan O."/>
            <person name="Ritari J."/>
            <person name="Douillard F.P."/>
            <person name="Paul Ross R."/>
            <person name="Yang R."/>
            <person name="Briner A.E."/>
            <person name="Felis G.E."/>
            <person name="de Vos W.M."/>
            <person name="Barrangou R."/>
            <person name="Klaenhammer T.R."/>
            <person name="Caufield P.W."/>
            <person name="Cui Y."/>
            <person name="Zhang H."/>
            <person name="O'Toole P.W."/>
        </authorList>
    </citation>
    <scope>NUCLEOTIDE SEQUENCE [LARGE SCALE GENOMIC DNA]</scope>
    <source>
        <strain evidence="1 2">DSM 20405</strain>
    </source>
</reference>
<proteinExistence type="predicted"/>